<evidence type="ECO:0000313" key="2">
    <source>
        <dbReference type="EMBL" id="PPQ26002.1"/>
    </source>
</evidence>
<gene>
    <name evidence="2" type="ORF">CCR94_23540</name>
</gene>
<name>A0A2S6MUH4_9HYPH</name>
<dbReference type="OrthoDB" id="8453515at2"/>
<comment type="caution">
    <text evidence="2">The sequence shown here is derived from an EMBL/GenBank/DDBJ whole genome shotgun (WGS) entry which is preliminary data.</text>
</comment>
<keyword evidence="3" id="KW-1185">Reference proteome</keyword>
<dbReference type="SUPFAM" id="SSF54427">
    <property type="entry name" value="NTF2-like"/>
    <property type="match status" value="1"/>
</dbReference>
<reference evidence="2 3" key="1">
    <citation type="journal article" date="2018" name="Arch. Microbiol.">
        <title>New insights into the metabolic potential of the phototrophic purple bacterium Rhodopila globiformis DSM 161(T) from its draft genome sequence and evidence for a vanadium-dependent nitrogenase.</title>
        <authorList>
            <person name="Imhoff J.F."/>
            <person name="Rahn T."/>
            <person name="Kunzel S."/>
            <person name="Neulinger S.C."/>
        </authorList>
    </citation>
    <scope>NUCLEOTIDE SEQUENCE [LARGE SCALE GENOMIC DNA]</scope>
    <source>
        <strain evidence="2 3">DSM 16996</strain>
    </source>
</reference>
<dbReference type="AlphaFoldDB" id="A0A2S6MUH4"/>
<proteinExistence type="predicted"/>
<dbReference type="Pfam" id="PF12680">
    <property type="entry name" value="SnoaL_2"/>
    <property type="match status" value="1"/>
</dbReference>
<dbReference type="Proteomes" id="UP000239089">
    <property type="component" value="Unassembled WGS sequence"/>
</dbReference>
<feature type="domain" description="SnoaL-like" evidence="1">
    <location>
        <begin position="25"/>
        <end position="130"/>
    </location>
</feature>
<evidence type="ECO:0000259" key="1">
    <source>
        <dbReference type="Pfam" id="PF12680"/>
    </source>
</evidence>
<protein>
    <recommendedName>
        <fullName evidence="1">SnoaL-like domain-containing protein</fullName>
    </recommendedName>
</protein>
<organism evidence="2 3">
    <name type="scientific">Rhodoblastus sphagnicola</name>
    <dbReference type="NCBI Taxonomy" id="333368"/>
    <lineage>
        <taxon>Bacteria</taxon>
        <taxon>Pseudomonadati</taxon>
        <taxon>Pseudomonadota</taxon>
        <taxon>Alphaproteobacteria</taxon>
        <taxon>Hyphomicrobiales</taxon>
        <taxon>Rhodoblastaceae</taxon>
        <taxon>Rhodoblastus</taxon>
    </lineage>
</organism>
<accession>A0A2S6MUH4</accession>
<evidence type="ECO:0000313" key="3">
    <source>
        <dbReference type="Proteomes" id="UP000239089"/>
    </source>
</evidence>
<dbReference type="InterPro" id="IPR037401">
    <property type="entry name" value="SnoaL-like"/>
</dbReference>
<dbReference type="EMBL" id="NHSJ01000138">
    <property type="protein sequence ID" value="PPQ26002.1"/>
    <property type="molecule type" value="Genomic_DNA"/>
</dbReference>
<dbReference type="Gene3D" id="3.10.450.50">
    <property type="match status" value="1"/>
</dbReference>
<dbReference type="InterPro" id="IPR032710">
    <property type="entry name" value="NTF2-like_dom_sf"/>
</dbReference>
<dbReference type="RefSeq" id="WP_104510720.1">
    <property type="nucleotide sequence ID" value="NZ_JACIGC010000002.1"/>
</dbReference>
<sequence>MRGKEALDALAQVDRDLIETRLRLLVDLRAENDLRAMMEYAAEDIVFDVRGNWMALPSMGPIRGKANVARALISLTTQYENLGSTLHDLLIDGERVAMRRTARVRHRGTNRVADVQIVDFVRFRDGLVVSLSEVSDSLALARLDEF</sequence>